<evidence type="ECO:0000313" key="1">
    <source>
        <dbReference type="EMBL" id="QQV91516.1"/>
    </source>
</evidence>
<accession>A0A8E4ZL47</accession>
<organism evidence="1 2">
    <name type="scientific">Tenacibaculum phage Gundel_1</name>
    <dbReference type="NCBI Taxonomy" id="2745672"/>
    <lineage>
        <taxon>Viruses</taxon>
        <taxon>Duplodnaviria</taxon>
        <taxon>Heunggongvirae</taxon>
        <taxon>Uroviricota</taxon>
        <taxon>Caudoviricetes</taxon>
        <taxon>Pachyviridae</taxon>
        <taxon>Gundelvirus</taxon>
        <taxon>Gundelvirus Gundel</taxon>
    </lineage>
</organism>
<sequence>MKTGTKFYIELIVDSSTVKNTDIKTALSIKISSLKTALNGEGIEIYEYIKERVLFFGKDEQIRQKIKLILSKPLTKNSIYKVINSVEAQPLNFKELN</sequence>
<reference evidence="1" key="1">
    <citation type="submission" date="2020-07" db="EMBL/GenBank/DDBJ databases">
        <title>Highly diverse flavobacterial phages as mortality factor during North Sea spring blooms.</title>
        <authorList>
            <person name="Bartlau N."/>
            <person name="Wichels A."/>
            <person name="Krohne G."/>
            <person name="Adriaenssens E.M."/>
            <person name="Heins A."/>
            <person name="Fuchs B.M."/>
            <person name="Amann R."/>
            <person name="Moraru C."/>
        </authorList>
    </citation>
    <scope>NUCLEOTIDE SEQUENCE</scope>
</reference>
<dbReference type="Proteomes" id="UP000693868">
    <property type="component" value="Segment"/>
</dbReference>
<gene>
    <name evidence="1" type="ORF">Gundel1_8</name>
</gene>
<proteinExistence type="predicted"/>
<keyword evidence="2" id="KW-1185">Reference proteome</keyword>
<protein>
    <submittedName>
        <fullName evidence="1">Uncharacterized protein</fullName>
    </submittedName>
</protein>
<evidence type="ECO:0000313" key="2">
    <source>
        <dbReference type="Proteomes" id="UP000693868"/>
    </source>
</evidence>
<name>A0A8E4ZL47_9CAUD</name>
<dbReference type="EMBL" id="MT732474">
    <property type="protein sequence ID" value="QQV91516.1"/>
    <property type="molecule type" value="Genomic_DNA"/>
</dbReference>